<dbReference type="InterPro" id="IPR004046">
    <property type="entry name" value="GST_C"/>
</dbReference>
<dbReference type="InterPro" id="IPR010987">
    <property type="entry name" value="Glutathione-S-Trfase_C-like"/>
</dbReference>
<dbReference type="InterPro" id="IPR004045">
    <property type="entry name" value="Glutathione_S-Trfase_N"/>
</dbReference>
<comment type="catalytic activity">
    <reaction evidence="5">
        <text>RX + glutathione = an S-substituted glutathione + a halide anion + H(+)</text>
        <dbReference type="Rhea" id="RHEA:16437"/>
        <dbReference type="ChEBI" id="CHEBI:15378"/>
        <dbReference type="ChEBI" id="CHEBI:16042"/>
        <dbReference type="ChEBI" id="CHEBI:17792"/>
        <dbReference type="ChEBI" id="CHEBI:57925"/>
        <dbReference type="ChEBI" id="CHEBI:90779"/>
        <dbReference type="EC" id="2.5.1.18"/>
    </reaction>
</comment>
<dbReference type="Gene3D" id="1.20.1050.10">
    <property type="match status" value="1"/>
</dbReference>
<evidence type="ECO:0000256" key="1">
    <source>
        <dbReference type="ARBA" id="ARBA00003701"/>
    </source>
</evidence>
<reference evidence="8" key="1">
    <citation type="submission" date="2021-01" db="EMBL/GenBank/DDBJ databases">
        <authorList>
            <person name="Corre E."/>
            <person name="Pelletier E."/>
            <person name="Niang G."/>
            <person name="Scheremetjew M."/>
            <person name="Finn R."/>
            <person name="Kale V."/>
            <person name="Holt S."/>
            <person name="Cochrane G."/>
            <person name="Meng A."/>
            <person name="Brown T."/>
            <person name="Cohen L."/>
        </authorList>
    </citation>
    <scope>NUCLEOTIDE SEQUENCE</scope>
    <source>
        <strain evidence="8">Fehren 1</strain>
    </source>
</reference>
<dbReference type="EC" id="2.5.1.18" evidence="3"/>
<evidence type="ECO:0000259" key="7">
    <source>
        <dbReference type="PROSITE" id="PS50405"/>
    </source>
</evidence>
<dbReference type="PANTHER" id="PTHR11571">
    <property type="entry name" value="GLUTATHIONE S-TRANSFERASE"/>
    <property type="match status" value="1"/>
</dbReference>
<evidence type="ECO:0000313" key="8">
    <source>
        <dbReference type="EMBL" id="CAE0313699.1"/>
    </source>
</evidence>
<dbReference type="SFLD" id="SFLDS00019">
    <property type="entry name" value="Glutathione_Transferase_(cytos"/>
    <property type="match status" value="1"/>
</dbReference>
<dbReference type="Gene3D" id="3.40.30.10">
    <property type="entry name" value="Glutaredoxin"/>
    <property type="match status" value="1"/>
</dbReference>
<dbReference type="GO" id="GO:0006749">
    <property type="term" value="P:glutathione metabolic process"/>
    <property type="evidence" value="ECO:0007669"/>
    <property type="project" value="TreeGrafter"/>
</dbReference>
<dbReference type="SUPFAM" id="SSF47616">
    <property type="entry name" value="GST C-terminal domain-like"/>
    <property type="match status" value="1"/>
</dbReference>
<evidence type="ECO:0000256" key="5">
    <source>
        <dbReference type="ARBA" id="ARBA00047960"/>
    </source>
</evidence>
<dbReference type="SUPFAM" id="SSF52833">
    <property type="entry name" value="Thioredoxin-like"/>
    <property type="match status" value="1"/>
</dbReference>
<proteinExistence type="inferred from homology"/>
<dbReference type="Pfam" id="PF02798">
    <property type="entry name" value="GST_N"/>
    <property type="match status" value="1"/>
</dbReference>
<dbReference type="PROSITE" id="PS50405">
    <property type="entry name" value="GST_CTER"/>
    <property type="match status" value="1"/>
</dbReference>
<comment type="function">
    <text evidence="1">Conjugation of reduced glutathione to a wide number of exogenous and endogenous hydrophobic electrophiles.</text>
</comment>
<dbReference type="EMBL" id="HBIE01028742">
    <property type="protein sequence ID" value="CAE0313699.1"/>
    <property type="molecule type" value="Transcribed_RNA"/>
</dbReference>
<accession>A0A7S3MRH6</accession>
<protein>
    <recommendedName>
        <fullName evidence="3">glutathione transferase</fullName>
        <ecNumber evidence="3">2.5.1.18</ecNumber>
    </recommendedName>
</protein>
<organism evidence="8">
    <name type="scientific">Favella ehrenbergii</name>
    <dbReference type="NCBI Taxonomy" id="182087"/>
    <lineage>
        <taxon>Eukaryota</taxon>
        <taxon>Sar</taxon>
        <taxon>Alveolata</taxon>
        <taxon>Ciliophora</taxon>
        <taxon>Intramacronucleata</taxon>
        <taxon>Spirotrichea</taxon>
        <taxon>Choreotrichia</taxon>
        <taxon>Tintinnida</taxon>
        <taxon>Xystonellidae</taxon>
        <taxon>Favella</taxon>
    </lineage>
</organism>
<name>A0A7S3MRH6_9SPIT</name>
<dbReference type="AlphaFoldDB" id="A0A7S3MRH6"/>
<dbReference type="InterPro" id="IPR036282">
    <property type="entry name" value="Glutathione-S-Trfase_C_sf"/>
</dbReference>
<dbReference type="InterPro" id="IPR036249">
    <property type="entry name" value="Thioredoxin-like_sf"/>
</dbReference>
<dbReference type="PANTHER" id="PTHR11571:SF222">
    <property type="entry name" value="GLUTATHIONE TRANSFERASE"/>
    <property type="match status" value="1"/>
</dbReference>
<sequence length="198" mass="22711">MVYLNIDFEEHQYEQGDAPDFNREQWLQTKDTLGLKFPNLPYLLDGSLKLTETNAIMKYIAHRYGPELLGGDAATIAKVEMVASVVGDLKGQVTMPCYTSGDRPAITANLLQKVKPIVNFLGEKKFLVGSDVTYVDFTLFEMCDLMNWISEGQLFEQNPSLERYYQRVKSLPRLSEYYADDERCMKRPFNNKVAKLNN</sequence>
<comment type="similarity">
    <text evidence="2">Belongs to the GST superfamily. Mu family.</text>
</comment>
<gene>
    <name evidence="8" type="ORF">FEHR0123_LOCUS8623</name>
</gene>
<dbReference type="GO" id="GO:0004364">
    <property type="term" value="F:glutathione transferase activity"/>
    <property type="evidence" value="ECO:0007669"/>
    <property type="project" value="UniProtKB-EC"/>
</dbReference>
<evidence type="ECO:0000259" key="6">
    <source>
        <dbReference type="PROSITE" id="PS50404"/>
    </source>
</evidence>
<keyword evidence="4" id="KW-0808">Transferase</keyword>
<evidence type="ECO:0000256" key="2">
    <source>
        <dbReference type="ARBA" id="ARBA00005861"/>
    </source>
</evidence>
<dbReference type="InterPro" id="IPR050213">
    <property type="entry name" value="GST_superfamily"/>
</dbReference>
<evidence type="ECO:0000256" key="3">
    <source>
        <dbReference type="ARBA" id="ARBA00012452"/>
    </source>
</evidence>
<dbReference type="InterPro" id="IPR040079">
    <property type="entry name" value="Glutathione_S-Trfase"/>
</dbReference>
<feature type="domain" description="GST C-terminal" evidence="7">
    <location>
        <begin position="72"/>
        <end position="189"/>
    </location>
</feature>
<evidence type="ECO:0000256" key="4">
    <source>
        <dbReference type="ARBA" id="ARBA00022679"/>
    </source>
</evidence>
<dbReference type="PROSITE" id="PS50404">
    <property type="entry name" value="GST_NTER"/>
    <property type="match status" value="1"/>
</dbReference>
<feature type="domain" description="GST N-terminal" evidence="6">
    <location>
        <begin position="1"/>
        <end position="68"/>
    </location>
</feature>
<dbReference type="Pfam" id="PF14497">
    <property type="entry name" value="GST_C_3"/>
    <property type="match status" value="1"/>
</dbReference>